<sequence>AFFDFKRSFLENGLDDETYYHGLSRRAYQANHLLFCHPTSIPVLKYADGMDPNPGFAGDVFNNYYMHTSCLDFMHLRSKFAFKNVFPYSVVLHEQTQAGANLDVCRRWSSEITSLQTERLAVSLPGDGEVTFFSYFGKLLGDWPAVAEDSCCKGYSASKFCQRCGSVYVQEMERGGQVIRSKDGGHGRGGGGGGGGGEEGEEEGGEKEDEEETTFVRN</sequence>
<dbReference type="EMBL" id="CDMZ01003719">
    <property type="protein sequence ID" value="CEM47354.1"/>
    <property type="molecule type" value="Genomic_DNA"/>
</dbReference>
<feature type="non-terminal residue" evidence="2">
    <location>
        <position position="1"/>
    </location>
</feature>
<feature type="compositionally biased region" description="Acidic residues" evidence="1">
    <location>
        <begin position="198"/>
        <end position="218"/>
    </location>
</feature>
<accession>A0A0G4HSJ4</accession>
<feature type="region of interest" description="Disordered" evidence="1">
    <location>
        <begin position="178"/>
        <end position="218"/>
    </location>
</feature>
<dbReference type="VEuPathDB" id="CryptoDB:Cvel_31088"/>
<evidence type="ECO:0000313" key="2">
    <source>
        <dbReference type="EMBL" id="CEM47354.1"/>
    </source>
</evidence>
<gene>
    <name evidence="2" type="ORF">Cvel_31088</name>
</gene>
<evidence type="ECO:0000256" key="1">
    <source>
        <dbReference type="SAM" id="MobiDB-lite"/>
    </source>
</evidence>
<reference evidence="2" key="1">
    <citation type="submission" date="2014-11" db="EMBL/GenBank/DDBJ databases">
        <authorList>
            <person name="Otto D Thomas"/>
            <person name="Naeem Raeece"/>
        </authorList>
    </citation>
    <scope>NUCLEOTIDE SEQUENCE</scope>
</reference>
<protein>
    <submittedName>
        <fullName evidence="2">Uncharacterized protein</fullName>
    </submittedName>
</protein>
<name>A0A0G4HSJ4_9ALVE</name>
<organism evidence="2">
    <name type="scientific">Chromera velia CCMP2878</name>
    <dbReference type="NCBI Taxonomy" id="1169474"/>
    <lineage>
        <taxon>Eukaryota</taxon>
        <taxon>Sar</taxon>
        <taxon>Alveolata</taxon>
        <taxon>Colpodellida</taxon>
        <taxon>Chromeraceae</taxon>
        <taxon>Chromera</taxon>
    </lineage>
</organism>
<feature type="compositionally biased region" description="Gly residues" evidence="1">
    <location>
        <begin position="187"/>
        <end position="197"/>
    </location>
</feature>
<proteinExistence type="predicted"/>
<dbReference type="AlphaFoldDB" id="A0A0G4HSJ4"/>